<keyword evidence="32" id="KW-1185">Reference proteome</keyword>
<evidence type="ECO:0000256" key="11">
    <source>
        <dbReference type="ARBA" id="ARBA00022692"/>
    </source>
</evidence>
<dbReference type="Gene3D" id="2.60.40.1730">
    <property type="entry name" value="tricorn interacting facor f3 domain"/>
    <property type="match status" value="2"/>
</dbReference>
<evidence type="ECO:0000256" key="25">
    <source>
        <dbReference type="PIRSR" id="PIRSR634016-4"/>
    </source>
</evidence>
<comment type="subunit">
    <text evidence="5">Homodimer; disulfide-linked.</text>
</comment>
<evidence type="ECO:0000256" key="3">
    <source>
        <dbReference type="ARBA" id="ARBA00004609"/>
    </source>
</evidence>
<feature type="domain" description="Aminopeptidase N-like N-terminal" evidence="30">
    <location>
        <begin position="400"/>
        <end position="596"/>
    </location>
</feature>
<evidence type="ECO:0000259" key="28">
    <source>
        <dbReference type="Pfam" id="PF01433"/>
    </source>
</evidence>
<dbReference type="EC" id="3.4.11.7" evidence="6"/>
<keyword evidence="18" id="KW-0482">Metalloprotease</keyword>
<evidence type="ECO:0000256" key="23">
    <source>
        <dbReference type="PIRSR" id="PIRSR634016-1"/>
    </source>
</evidence>
<evidence type="ECO:0000256" key="22">
    <source>
        <dbReference type="ARBA" id="ARBA00023288"/>
    </source>
</evidence>
<dbReference type="FunFam" id="2.60.40.1910:FF:000003">
    <property type="entry name" value="Aminopeptidase"/>
    <property type="match status" value="1"/>
</dbReference>
<dbReference type="GO" id="GO:0005737">
    <property type="term" value="C:cytoplasm"/>
    <property type="evidence" value="ECO:0007669"/>
    <property type="project" value="TreeGrafter"/>
</dbReference>
<evidence type="ECO:0000256" key="26">
    <source>
        <dbReference type="SAM" id="MobiDB-lite"/>
    </source>
</evidence>
<keyword evidence="16" id="KW-0735">Signal-anchor</keyword>
<evidence type="ECO:0000256" key="13">
    <source>
        <dbReference type="ARBA" id="ARBA00022801"/>
    </source>
</evidence>
<dbReference type="Gene3D" id="2.60.40.1910">
    <property type="match status" value="1"/>
</dbReference>
<dbReference type="AlphaFoldDB" id="A0A182N6L7"/>
<proteinExistence type="inferred from homology"/>
<evidence type="ECO:0000256" key="15">
    <source>
        <dbReference type="ARBA" id="ARBA00022837"/>
    </source>
</evidence>
<evidence type="ECO:0000256" key="1">
    <source>
        <dbReference type="ARBA" id="ARBA00001703"/>
    </source>
</evidence>
<evidence type="ECO:0000256" key="18">
    <source>
        <dbReference type="ARBA" id="ARBA00023049"/>
    </source>
</evidence>
<keyword evidence="9" id="KW-0336">GPI-anchor</keyword>
<feature type="transmembrane region" description="Helical" evidence="27">
    <location>
        <begin position="20"/>
        <end position="38"/>
    </location>
</feature>
<keyword evidence="22" id="KW-0449">Lipoprotein</keyword>
<feature type="transmembrane region" description="Helical" evidence="27">
    <location>
        <begin position="273"/>
        <end position="299"/>
    </location>
</feature>
<name>A0A182N6L7_9DIPT</name>
<feature type="active site" description="Proton acceptor" evidence="23">
    <location>
        <position position="708"/>
    </location>
</feature>
<evidence type="ECO:0000256" key="12">
    <source>
        <dbReference type="ARBA" id="ARBA00022723"/>
    </source>
</evidence>
<comment type="similarity">
    <text evidence="4">Belongs to the peptidase M1 family.</text>
</comment>
<feature type="site" description="Transition state stabilizer" evidence="25">
    <location>
        <position position="793"/>
    </location>
</feature>
<organism evidence="31 32">
    <name type="scientific">Anopheles dirus</name>
    <dbReference type="NCBI Taxonomy" id="7168"/>
    <lineage>
        <taxon>Eukaryota</taxon>
        <taxon>Metazoa</taxon>
        <taxon>Ecdysozoa</taxon>
        <taxon>Arthropoda</taxon>
        <taxon>Hexapoda</taxon>
        <taxon>Insecta</taxon>
        <taxon>Pterygota</taxon>
        <taxon>Neoptera</taxon>
        <taxon>Endopterygota</taxon>
        <taxon>Diptera</taxon>
        <taxon>Nematocera</taxon>
        <taxon>Culicoidea</taxon>
        <taxon>Culicidae</taxon>
        <taxon>Anophelinae</taxon>
        <taxon>Anopheles</taxon>
    </lineage>
</organism>
<keyword evidence="8" id="KW-1003">Cell membrane</keyword>
<evidence type="ECO:0000256" key="7">
    <source>
        <dbReference type="ARBA" id="ARBA00022438"/>
    </source>
</evidence>
<dbReference type="STRING" id="7168.A0A182N6L7"/>
<dbReference type="Pfam" id="PF01433">
    <property type="entry name" value="Peptidase_M1"/>
    <property type="match status" value="1"/>
</dbReference>
<comment type="cofactor">
    <cofactor evidence="24">
        <name>Zn(2+)</name>
        <dbReference type="ChEBI" id="CHEBI:29105"/>
    </cofactor>
    <text evidence="24">Binds 1 zinc ion per subunit.</text>
</comment>
<feature type="compositionally biased region" description="Polar residues" evidence="26">
    <location>
        <begin position="76"/>
        <end position="85"/>
    </location>
</feature>
<keyword evidence="17 27" id="KW-1133">Transmembrane helix</keyword>
<evidence type="ECO:0000256" key="10">
    <source>
        <dbReference type="ARBA" id="ARBA00022670"/>
    </source>
</evidence>
<sequence>MVNQVFQQTKDWVLKNKAATFLSVALFAMVITTIALAVSNNNNASDLEECQADLLTTTTSNPGSSIETTQEQTTTVAQDGSTTAPISMETSPLTELTTTTSVPTTTHDPEVLNYRLPDHNIPLHYDLQLHPDLVKNTFTGQTTITIWTARANDQIVLHSHLLDIGRITFKCLNESSYTYINSNYDDKLDFLRLNLNKVLLDNYVSELTIEFGGKLDQAIVGFYASSYTLEDGIKPSTVVIGSGMNPGIRPSSAHFAHHTTPEERAREQRRRSIVILSLLAACAFLFVLSLCLLTALVMVGRRLSSDAVSHADLTAGSLLDDKHLFADNNNIDADGSTSDNDDRHDGLNRSTIFLPNSVYHSVPSVSTPPSATGHMNRVFRMGGTQVAEKLSFRLPRHIRPVHYELWLHPDLQRETFSGRVGIELNVSESTNYIVLHSKKLSITETVLRALGELGEKQQQGRDINISRAYEVPEHEYWVIETQADIAAGSYRLSVQFNGSLADRIIGFYSSKYLNKGTNQTRTIATSKFEPTFARQAFPCFDEPHLKAEYTIHMVHPSGDGYEALSNMNVKSIAIDTPSDGLSTTTFERSVSMSTYLVVFIVSDFLYKEALVVPDHGESFPLRVYATPFQQDNVDFALNTALTIIRYYVKYFGIAYPLPKLDMAAIPDFVSGAMETWGLVTYRETSILYNKETSSTANKQRVAGVIAHELAHMWFGNLVTMKWWNELWLNEGFASYIEYKGMHEAYPDWGIEEQFVIDDLHGVLTLDATLGSHPIVMSVENPNQITEIFDTITYSKGASVIRMLEDFVTPAIFQEGVTRYLNKLAFANSVSEDLMRELDELVTEVSVSAVMDTFTKQKGLPVVTVTENALQYVLEQKRFLADPDAKETEESPFGYRWYIPLTYVASTDSTGATGGPQRIYFPIDRNQVVIDKPQGVSWIKLNYRQIGYYRVNYPVEMWKQFGEELRKNVKAFTIGDRTGLLNDAFALADAKLLEYNHALDLTRYLRDETEYVPWSAIASKLKTVRNLLYNFISYDDITKYTQTLVTGAVESVGWDVPVDGGHMENLLRTTILDLACSFGHADCLSQAGTRFRSWLNDGATIHPDIRSVVYTYGIQSGVSVADWERVLERFRQENDANEKTKLMVALASYPDQRTMRTFLELSWNTDLIRTQDQLSCIQYIAANRHGEQAAWEHVRENWPRLVARFGIGERNLGRMIPSVTGRFTTRARLTELEDFFARYPEAGAGAAARRQAIETIENNISWLERNEANVATWLKEAVVA</sequence>
<dbReference type="GO" id="GO:0098552">
    <property type="term" value="C:side of membrane"/>
    <property type="evidence" value="ECO:0007669"/>
    <property type="project" value="UniProtKB-KW"/>
</dbReference>
<dbReference type="SUPFAM" id="SSF63737">
    <property type="entry name" value="Leukotriene A4 hydrolase N-terminal domain"/>
    <property type="match status" value="2"/>
</dbReference>
<keyword evidence="20" id="KW-1015">Disulfide bond</keyword>
<dbReference type="PANTHER" id="PTHR11533:SF276">
    <property type="entry name" value="GLUTAMYL AMINOPEPTIDASE"/>
    <property type="match status" value="1"/>
</dbReference>
<keyword evidence="19 27" id="KW-0472">Membrane</keyword>
<dbReference type="EnsemblMetazoa" id="ADIR003289-RA">
    <property type="protein sequence ID" value="ADIR003289-PA"/>
    <property type="gene ID" value="ADIR003289"/>
</dbReference>
<evidence type="ECO:0000259" key="30">
    <source>
        <dbReference type="Pfam" id="PF17900"/>
    </source>
</evidence>
<dbReference type="GO" id="GO:0006508">
    <property type="term" value="P:proteolysis"/>
    <property type="evidence" value="ECO:0007669"/>
    <property type="project" value="UniProtKB-KW"/>
</dbReference>
<dbReference type="FunFam" id="2.60.40.1730:FF:000001">
    <property type="entry name" value="Leucyl-cystinyl aminopeptidase"/>
    <property type="match status" value="1"/>
</dbReference>
<dbReference type="GO" id="GO:0070006">
    <property type="term" value="F:metalloaminopeptidase activity"/>
    <property type="evidence" value="ECO:0007669"/>
    <property type="project" value="TreeGrafter"/>
</dbReference>
<protein>
    <recommendedName>
        <fullName evidence="6">glutamyl aminopeptidase</fullName>
        <ecNumber evidence="6">3.4.11.7</ecNumber>
    </recommendedName>
</protein>
<dbReference type="InterPro" id="IPR001930">
    <property type="entry name" value="Peptidase_M1"/>
</dbReference>
<evidence type="ECO:0000256" key="14">
    <source>
        <dbReference type="ARBA" id="ARBA00022833"/>
    </source>
</evidence>
<feature type="binding site" evidence="24">
    <location>
        <position position="707"/>
    </location>
    <ligand>
        <name>Zn(2+)</name>
        <dbReference type="ChEBI" id="CHEBI:29105"/>
        <note>catalytic</note>
    </ligand>
</feature>
<dbReference type="InterPro" id="IPR050344">
    <property type="entry name" value="Peptidase_M1_aminopeptidases"/>
</dbReference>
<feature type="domain" description="Peptidase M1 membrane alanine aminopeptidase" evidence="28">
    <location>
        <begin position="635"/>
        <end position="853"/>
    </location>
</feature>
<evidence type="ECO:0000256" key="16">
    <source>
        <dbReference type="ARBA" id="ARBA00022968"/>
    </source>
</evidence>
<dbReference type="InterPro" id="IPR027268">
    <property type="entry name" value="Peptidase_M4/M1_CTD_sf"/>
</dbReference>
<dbReference type="PRINTS" id="PR00756">
    <property type="entry name" value="ALADIPTASE"/>
</dbReference>
<keyword evidence="21" id="KW-0325">Glycoprotein</keyword>
<evidence type="ECO:0000256" key="19">
    <source>
        <dbReference type="ARBA" id="ARBA00023136"/>
    </source>
</evidence>
<accession>A0A182N6L7</accession>
<keyword evidence="13" id="KW-0378">Hydrolase</keyword>
<keyword evidence="10" id="KW-0645">Protease</keyword>
<evidence type="ECO:0000256" key="24">
    <source>
        <dbReference type="PIRSR" id="PIRSR634016-3"/>
    </source>
</evidence>
<dbReference type="GO" id="GO:0004230">
    <property type="term" value="F:glutamyl aminopeptidase activity"/>
    <property type="evidence" value="ECO:0007669"/>
    <property type="project" value="UniProtKB-EC"/>
</dbReference>
<evidence type="ECO:0000256" key="20">
    <source>
        <dbReference type="ARBA" id="ARBA00023157"/>
    </source>
</evidence>
<dbReference type="Proteomes" id="UP000075884">
    <property type="component" value="Unassembled WGS sequence"/>
</dbReference>
<evidence type="ECO:0000256" key="6">
    <source>
        <dbReference type="ARBA" id="ARBA00012567"/>
    </source>
</evidence>
<dbReference type="InterPro" id="IPR034016">
    <property type="entry name" value="M1_APN-typ"/>
</dbReference>
<dbReference type="GO" id="GO:0008270">
    <property type="term" value="F:zinc ion binding"/>
    <property type="evidence" value="ECO:0007669"/>
    <property type="project" value="InterPro"/>
</dbReference>
<feature type="binding site" evidence="24">
    <location>
        <position position="730"/>
    </location>
    <ligand>
        <name>Zn(2+)</name>
        <dbReference type="ChEBI" id="CHEBI:29105"/>
        <note>catalytic</note>
    </ligand>
</feature>
<dbReference type="GO" id="GO:0005886">
    <property type="term" value="C:plasma membrane"/>
    <property type="evidence" value="ECO:0007669"/>
    <property type="project" value="UniProtKB-SubCell"/>
</dbReference>
<comment type="catalytic activity">
    <reaction evidence="1">
        <text>Release of N-terminal glutamate (and to a lesser extent aspartate) from a peptide.</text>
        <dbReference type="EC" id="3.4.11.7"/>
    </reaction>
</comment>
<dbReference type="CDD" id="cd09601">
    <property type="entry name" value="M1_APN-Q_like"/>
    <property type="match status" value="1"/>
</dbReference>
<evidence type="ECO:0000256" key="4">
    <source>
        <dbReference type="ARBA" id="ARBA00010136"/>
    </source>
</evidence>
<keyword evidence="11 27" id="KW-0812">Transmembrane</keyword>
<dbReference type="InterPro" id="IPR014782">
    <property type="entry name" value="Peptidase_M1_dom"/>
</dbReference>
<evidence type="ECO:0000256" key="9">
    <source>
        <dbReference type="ARBA" id="ARBA00022622"/>
    </source>
</evidence>
<evidence type="ECO:0000256" key="21">
    <source>
        <dbReference type="ARBA" id="ARBA00023180"/>
    </source>
</evidence>
<evidence type="ECO:0000313" key="32">
    <source>
        <dbReference type="Proteomes" id="UP000075884"/>
    </source>
</evidence>
<comment type="subcellular location">
    <subcellularLocation>
        <location evidence="3">Cell membrane</location>
        <topology evidence="3">Lipid-anchor</topology>
        <topology evidence="3">GPI-anchor</topology>
    </subcellularLocation>
    <subcellularLocation>
        <location evidence="2">Cell membrane</location>
        <topology evidence="2">Single-pass type II membrane protein</topology>
    </subcellularLocation>
</comment>
<dbReference type="SUPFAM" id="SSF55486">
    <property type="entry name" value="Metalloproteases ('zincins'), catalytic domain"/>
    <property type="match status" value="1"/>
</dbReference>
<dbReference type="GO" id="GO:0042277">
    <property type="term" value="F:peptide binding"/>
    <property type="evidence" value="ECO:0007669"/>
    <property type="project" value="TreeGrafter"/>
</dbReference>
<dbReference type="InterPro" id="IPR045357">
    <property type="entry name" value="Aminopeptidase_N-like_N"/>
</dbReference>
<reference evidence="31" key="2">
    <citation type="submission" date="2020-05" db="UniProtKB">
        <authorList>
            <consortium name="EnsemblMetazoa"/>
        </authorList>
    </citation>
    <scope>IDENTIFICATION</scope>
    <source>
        <strain evidence="31">WRAIR2</strain>
    </source>
</reference>
<evidence type="ECO:0000256" key="27">
    <source>
        <dbReference type="SAM" id="Phobius"/>
    </source>
</evidence>
<dbReference type="Gene3D" id="1.25.50.20">
    <property type="match status" value="1"/>
</dbReference>
<feature type="domain" description="ERAP1-like C-terminal" evidence="29">
    <location>
        <begin position="937"/>
        <end position="1256"/>
    </location>
</feature>
<dbReference type="Pfam" id="PF11838">
    <property type="entry name" value="ERAP1_C"/>
    <property type="match status" value="1"/>
</dbReference>
<keyword evidence="14 24" id="KW-0862">Zinc</keyword>
<evidence type="ECO:0000256" key="8">
    <source>
        <dbReference type="ARBA" id="ARBA00022475"/>
    </source>
</evidence>
<evidence type="ECO:0000256" key="17">
    <source>
        <dbReference type="ARBA" id="ARBA00022989"/>
    </source>
</evidence>
<dbReference type="FunFam" id="1.25.50.20:FF:000001">
    <property type="entry name" value="Aminopeptidase"/>
    <property type="match status" value="1"/>
</dbReference>
<dbReference type="Gene3D" id="1.10.390.10">
    <property type="entry name" value="Neutral Protease Domain 2"/>
    <property type="match status" value="1"/>
</dbReference>
<keyword evidence="7" id="KW-0031">Aminopeptidase</keyword>
<dbReference type="FunFam" id="1.10.390.10:FF:000006">
    <property type="entry name" value="Puromycin-sensitive aminopeptidase"/>
    <property type="match status" value="1"/>
</dbReference>
<feature type="binding site" evidence="24">
    <location>
        <position position="711"/>
    </location>
    <ligand>
        <name>Zn(2+)</name>
        <dbReference type="ChEBI" id="CHEBI:29105"/>
        <note>catalytic</note>
    </ligand>
</feature>
<dbReference type="InterPro" id="IPR024571">
    <property type="entry name" value="ERAP1-like_C_dom"/>
</dbReference>
<dbReference type="InterPro" id="IPR042097">
    <property type="entry name" value="Aminopeptidase_N-like_N_sf"/>
</dbReference>
<reference evidence="32" key="1">
    <citation type="submission" date="2013-03" db="EMBL/GenBank/DDBJ databases">
        <title>The Genome Sequence of Anopheles dirus WRAIR2.</title>
        <authorList>
            <consortium name="The Broad Institute Genomics Platform"/>
            <person name="Neafsey D.E."/>
            <person name="Walton C."/>
            <person name="Walker B."/>
            <person name="Young S.K."/>
            <person name="Zeng Q."/>
            <person name="Gargeya S."/>
            <person name="Fitzgerald M."/>
            <person name="Haas B."/>
            <person name="Abouelleil A."/>
            <person name="Allen A.W."/>
            <person name="Alvarado L."/>
            <person name="Arachchi H.M."/>
            <person name="Berlin A.M."/>
            <person name="Chapman S.B."/>
            <person name="Gainer-Dewar J."/>
            <person name="Goldberg J."/>
            <person name="Griggs A."/>
            <person name="Gujja S."/>
            <person name="Hansen M."/>
            <person name="Howarth C."/>
            <person name="Imamovic A."/>
            <person name="Ireland A."/>
            <person name="Larimer J."/>
            <person name="McCowan C."/>
            <person name="Murphy C."/>
            <person name="Pearson M."/>
            <person name="Poon T.W."/>
            <person name="Priest M."/>
            <person name="Roberts A."/>
            <person name="Saif S."/>
            <person name="Shea T."/>
            <person name="Sisk P."/>
            <person name="Sykes S."/>
            <person name="Wortman J."/>
            <person name="Nusbaum C."/>
            <person name="Birren B."/>
        </authorList>
    </citation>
    <scope>NUCLEOTIDE SEQUENCE [LARGE SCALE GENOMIC DNA]</scope>
    <source>
        <strain evidence="32">WRAIR2</strain>
    </source>
</reference>
<evidence type="ECO:0000256" key="5">
    <source>
        <dbReference type="ARBA" id="ARBA00011748"/>
    </source>
</evidence>
<feature type="region of interest" description="Disordered" evidence="26">
    <location>
        <begin position="58"/>
        <end position="87"/>
    </location>
</feature>
<dbReference type="PANTHER" id="PTHR11533">
    <property type="entry name" value="PROTEASE M1 ZINC METALLOPROTEASE"/>
    <property type="match status" value="1"/>
</dbReference>
<evidence type="ECO:0000256" key="2">
    <source>
        <dbReference type="ARBA" id="ARBA00004401"/>
    </source>
</evidence>
<keyword evidence="15" id="KW-0106">Calcium</keyword>
<feature type="domain" description="Aminopeptidase N-like N-terminal" evidence="30">
    <location>
        <begin position="122"/>
        <end position="234"/>
    </location>
</feature>
<evidence type="ECO:0000313" key="31">
    <source>
        <dbReference type="EnsemblMetazoa" id="ADIR003289-PA"/>
    </source>
</evidence>
<dbReference type="GO" id="GO:0005615">
    <property type="term" value="C:extracellular space"/>
    <property type="evidence" value="ECO:0007669"/>
    <property type="project" value="TreeGrafter"/>
</dbReference>
<dbReference type="VEuPathDB" id="VectorBase:ADIR003289"/>
<dbReference type="GO" id="GO:0043171">
    <property type="term" value="P:peptide catabolic process"/>
    <property type="evidence" value="ECO:0007669"/>
    <property type="project" value="TreeGrafter"/>
</dbReference>
<keyword evidence="12 24" id="KW-0479">Metal-binding</keyword>
<dbReference type="Pfam" id="PF17900">
    <property type="entry name" value="Peptidase_M1_N"/>
    <property type="match status" value="2"/>
</dbReference>
<evidence type="ECO:0000259" key="29">
    <source>
        <dbReference type="Pfam" id="PF11838"/>
    </source>
</evidence>